<accession>A0A4P9THN2</accession>
<proteinExistence type="predicted"/>
<dbReference type="Pfam" id="PF13699">
    <property type="entry name" value="eCIS_core"/>
    <property type="match status" value="1"/>
</dbReference>
<reference evidence="5" key="1">
    <citation type="submission" date="2019-05" db="EMBL/GenBank/DDBJ databases">
        <title>Complete Genome Sequence and Methylation Pattern of the Halophilic Archaeon Natrinema pallidum BOL6-1.</title>
        <authorList>
            <person name="DasSarma P."/>
            <person name="DasSarma B.P."/>
            <person name="DasSarma S.L."/>
            <person name="Martinez F.L."/>
            <person name="Guzman D."/>
            <person name="Roberts R.J."/>
            <person name="DasSarma S."/>
        </authorList>
    </citation>
    <scope>NUCLEOTIDE SEQUENCE [LARGE SCALE GENOMIC DNA]</scope>
    <source>
        <strain evidence="5">BOL6-1</strain>
    </source>
</reference>
<keyword evidence="5" id="KW-1185">Reference proteome</keyword>
<dbReference type="Proteomes" id="UP000307562">
    <property type="component" value="Chromosome"/>
</dbReference>
<dbReference type="RefSeq" id="WP_138653844.1">
    <property type="nucleotide sequence ID" value="NZ_CP040637.1"/>
</dbReference>
<evidence type="ECO:0000313" key="4">
    <source>
        <dbReference type="EMBL" id="QCW03625.1"/>
    </source>
</evidence>
<feature type="compositionally biased region" description="Basic and acidic residues" evidence="2">
    <location>
        <begin position="1"/>
        <end position="54"/>
    </location>
</feature>
<dbReference type="InterPro" id="IPR025295">
    <property type="entry name" value="eCIS_core_dom"/>
</dbReference>
<evidence type="ECO:0000256" key="2">
    <source>
        <dbReference type="SAM" id="MobiDB-lite"/>
    </source>
</evidence>
<keyword evidence="1" id="KW-0175">Coiled coil</keyword>
<dbReference type="GeneID" id="96156399"/>
<dbReference type="AlphaFoldDB" id="A0A4P9THN2"/>
<name>A0A4P9THN2_9EURY</name>
<dbReference type="EMBL" id="CP040637">
    <property type="protein sequence ID" value="QCW03625.1"/>
    <property type="molecule type" value="Genomic_DNA"/>
</dbReference>
<gene>
    <name evidence="4" type="ORF">FGF80_10400</name>
</gene>
<evidence type="ECO:0000256" key="1">
    <source>
        <dbReference type="SAM" id="Coils"/>
    </source>
</evidence>
<sequence length="461" mass="50362">MGEHTKRERTTRSKHSTDSRERDSRTTSRTESRSRTSDHRSGETRTRSADHDELIAGPAANPPTVPEGTALPAPGERARRKREWSIQRSLEGTDTTEGEVPGQVLDVIGSGGRPLEFGLQRTLEDRMDADFGNVRVHTGPKATQAAEAIDAKAFTCGNDIVFNAGEYDPQSADGQFLLAHELAHVKQQHGGAPLSMMPKPNGELEIDPDPGLERAADEAAKEALSGEESLTVNRLGTDVHVQRLEKGKMFSALALFESENQEEDVGSFQQSQNSRRFEFLLDAITTYKQGEQSLENVKSGAAAKENIENMIDVAGGAVTEDGEITDIDADEVGLNDEATTYLDIDFPDETELDQRKQNLEQALQEKLDQVALTDDQRTELESGIDTGLIDDLSVIAAFQLVSIISPRLALFGKLTKSLITNKWGTLDGDIVDRAAQLQDEIEGEISPEGFEHGGQDIEGVR</sequence>
<protein>
    <submittedName>
        <fullName evidence="4">DUF4157 domain-containing protein</fullName>
    </submittedName>
</protein>
<feature type="compositionally biased region" description="Polar residues" evidence="2">
    <location>
        <begin position="86"/>
        <end position="95"/>
    </location>
</feature>
<feature type="region of interest" description="Disordered" evidence="2">
    <location>
        <begin position="1"/>
        <end position="99"/>
    </location>
</feature>
<feature type="coiled-coil region" evidence="1">
    <location>
        <begin position="349"/>
        <end position="376"/>
    </location>
</feature>
<organism evidence="4 5">
    <name type="scientific">Natrinema pallidum</name>
    <dbReference type="NCBI Taxonomy" id="69527"/>
    <lineage>
        <taxon>Archaea</taxon>
        <taxon>Methanobacteriati</taxon>
        <taxon>Methanobacteriota</taxon>
        <taxon>Stenosarchaea group</taxon>
        <taxon>Halobacteria</taxon>
        <taxon>Halobacteriales</taxon>
        <taxon>Natrialbaceae</taxon>
        <taxon>Natrinema</taxon>
    </lineage>
</organism>
<feature type="domain" description="eCIS core" evidence="3">
    <location>
        <begin position="114"/>
        <end position="191"/>
    </location>
</feature>
<evidence type="ECO:0000259" key="3">
    <source>
        <dbReference type="Pfam" id="PF13699"/>
    </source>
</evidence>
<evidence type="ECO:0000313" key="5">
    <source>
        <dbReference type="Proteomes" id="UP000307562"/>
    </source>
</evidence>
<dbReference type="KEGG" id="npl:FGF80_10400"/>